<keyword evidence="5 6" id="KW-0472">Membrane</keyword>
<comment type="subcellular location">
    <subcellularLocation>
        <location evidence="1">Cell membrane</location>
        <topology evidence="1">Multi-pass membrane protein</topology>
    </subcellularLocation>
</comment>
<keyword evidence="4 6" id="KW-1133">Transmembrane helix</keyword>
<comment type="caution">
    <text evidence="7">The sequence shown here is derived from an EMBL/GenBank/DDBJ whole genome shotgun (WGS) entry which is preliminary data.</text>
</comment>
<keyword evidence="3 6" id="KW-0812">Transmembrane</keyword>
<protein>
    <submittedName>
        <fullName evidence="7">Uncharacterized protein</fullName>
    </submittedName>
</protein>
<evidence type="ECO:0000313" key="7">
    <source>
        <dbReference type="EMBL" id="KAJ3641777.1"/>
    </source>
</evidence>
<dbReference type="GO" id="GO:0005886">
    <property type="term" value="C:plasma membrane"/>
    <property type="evidence" value="ECO:0007669"/>
    <property type="project" value="UniProtKB-SubCell"/>
</dbReference>
<reference evidence="7" key="1">
    <citation type="journal article" date="2023" name="G3 (Bethesda)">
        <title>Whole genome assemblies of Zophobas morio and Tenebrio molitor.</title>
        <authorList>
            <person name="Kaur S."/>
            <person name="Stinson S.A."/>
            <person name="diCenzo G.C."/>
        </authorList>
    </citation>
    <scope>NUCLEOTIDE SEQUENCE</scope>
    <source>
        <strain evidence="7">QUZm001</strain>
    </source>
</reference>
<dbReference type="InterPro" id="IPR013604">
    <property type="entry name" value="7TM_chemorcpt"/>
</dbReference>
<keyword evidence="2" id="KW-1003">Cell membrane</keyword>
<proteinExistence type="predicted"/>
<feature type="transmembrane region" description="Helical" evidence="6">
    <location>
        <begin position="74"/>
        <end position="95"/>
    </location>
</feature>
<organism evidence="7 8">
    <name type="scientific">Zophobas morio</name>
    <dbReference type="NCBI Taxonomy" id="2755281"/>
    <lineage>
        <taxon>Eukaryota</taxon>
        <taxon>Metazoa</taxon>
        <taxon>Ecdysozoa</taxon>
        <taxon>Arthropoda</taxon>
        <taxon>Hexapoda</taxon>
        <taxon>Insecta</taxon>
        <taxon>Pterygota</taxon>
        <taxon>Neoptera</taxon>
        <taxon>Endopterygota</taxon>
        <taxon>Coleoptera</taxon>
        <taxon>Polyphaga</taxon>
        <taxon>Cucujiformia</taxon>
        <taxon>Tenebrionidae</taxon>
        <taxon>Zophobas</taxon>
    </lineage>
</organism>
<gene>
    <name evidence="7" type="ORF">Zmor_028256</name>
</gene>
<dbReference type="EMBL" id="JALNTZ010000009">
    <property type="protein sequence ID" value="KAJ3641777.1"/>
    <property type="molecule type" value="Genomic_DNA"/>
</dbReference>
<evidence type="ECO:0000256" key="1">
    <source>
        <dbReference type="ARBA" id="ARBA00004651"/>
    </source>
</evidence>
<dbReference type="Pfam" id="PF08395">
    <property type="entry name" value="7tm_7"/>
    <property type="match status" value="1"/>
</dbReference>
<dbReference type="GO" id="GO:0050909">
    <property type="term" value="P:sensory perception of taste"/>
    <property type="evidence" value="ECO:0007669"/>
    <property type="project" value="InterPro"/>
</dbReference>
<evidence type="ECO:0000313" key="8">
    <source>
        <dbReference type="Proteomes" id="UP001168821"/>
    </source>
</evidence>
<accession>A0AA38HSC8</accession>
<feature type="transmembrane region" description="Helical" evidence="6">
    <location>
        <begin position="43"/>
        <end position="62"/>
    </location>
</feature>
<evidence type="ECO:0000256" key="2">
    <source>
        <dbReference type="ARBA" id="ARBA00022475"/>
    </source>
</evidence>
<name>A0AA38HSC8_9CUCU</name>
<evidence type="ECO:0000256" key="5">
    <source>
        <dbReference type="ARBA" id="ARBA00023136"/>
    </source>
</evidence>
<evidence type="ECO:0000256" key="3">
    <source>
        <dbReference type="ARBA" id="ARBA00022692"/>
    </source>
</evidence>
<sequence length="127" mass="14611">MTNNIVSALYPTYVSQMLIGCAPFKILKTRTGLRVENRTTYDYLARIILVIILSFIFCRYSSMNFHDFKDSSLVKLMTTSYFFIVSGIITINVVCSRTQKRSAILLVQRMYDVDNELKGIGVKLNYI</sequence>
<keyword evidence="8" id="KW-1185">Reference proteome</keyword>
<dbReference type="Proteomes" id="UP001168821">
    <property type="component" value="Unassembled WGS sequence"/>
</dbReference>
<dbReference type="AlphaFoldDB" id="A0AA38HSC8"/>
<evidence type="ECO:0000256" key="4">
    <source>
        <dbReference type="ARBA" id="ARBA00022989"/>
    </source>
</evidence>
<evidence type="ECO:0000256" key="6">
    <source>
        <dbReference type="SAM" id="Phobius"/>
    </source>
</evidence>